<evidence type="ECO:0000256" key="4">
    <source>
        <dbReference type="ARBA" id="ARBA00035245"/>
    </source>
</evidence>
<sequence>MTSSFAKIHKEILPELLKHVGSQNILAAPKIDKVIVHVSVGRLVVGQGEKTLEPYEKDLLRICGQKPARRPAKKSISAFKVRQGMPVGLMVTLRGKRAQDFFSRLILVALPRLRDFRGIDQKAVDQNGNLTIGIREQTAFPEAANEPTGTVFGLEVTVVTKAKNREHALGLFKLLRVPFKAQDQV</sequence>
<dbReference type="GO" id="GO:0006412">
    <property type="term" value="P:translation"/>
    <property type="evidence" value="ECO:0007669"/>
    <property type="project" value="InterPro"/>
</dbReference>
<dbReference type="PIRSF" id="PIRSF002161">
    <property type="entry name" value="Ribosomal_L5"/>
    <property type="match status" value="1"/>
</dbReference>
<evidence type="ECO:0000313" key="10">
    <source>
        <dbReference type="Proteomes" id="UP000177629"/>
    </source>
</evidence>
<evidence type="ECO:0000256" key="5">
    <source>
        <dbReference type="ARBA" id="ARBA00035461"/>
    </source>
</evidence>
<evidence type="ECO:0000259" key="8">
    <source>
        <dbReference type="Pfam" id="PF00673"/>
    </source>
</evidence>
<protein>
    <recommendedName>
        <fullName evidence="4">Large ribosomal subunit protein uL5</fullName>
    </recommendedName>
    <alternativeName>
        <fullName evidence="5">50S ribosomal protein L5</fullName>
    </alternativeName>
</protein>
<dbReference type="GO" id="GO:1990904">
    <property type="term" value="C:ribonucleoprotein complex"/>
    <property type="evidence" value="ECO:0007669"/>
    <property type="project" value="UniProtKB-KW"/>
</dbReference>
<dbReference type="AlphaFoldDB" id="A0A1G2PKY6"/>
<proteinExistence type="inferred from homology"/>
<name>A0A1G2PKY6_9BACT</name>
<feature type="domain" description="Large ribosomal subunit protein uL5 N-terminal" evidence="7">
    <location>
        <begin position="24"/>
        <end position="82"/>
    </location>
</feature>
<feature type="domain" description="Large ribosomal subunit protein uL5 C-terminal" evidence="8">
    <location>
        <begin position="86"/>
        <end position="179"/>
    </location>
</feature>
<evidence type="ECO:0000259" key="7">
    <source>
        <dbReference type="Pfam" id="PF00281"/>
    </source>
</evidence>
<organism evidence="9 10">
    <name type="scientific">Candidatus Terrybacteria bacterium RIFCSPHIGHO2_01_FULL_48_17</name>
    <dbReference type="NCBI Taxonomy" id="1802362"/>
    <lineage>
        <taxon>Bacteria</taxon>
        <taxon>Candidatus Terryibacteriota</taxon>
    </lineage>
</organism>
<dbReference type="Gene3D" id="3.30.1440.10">
    <property type="match status" value="1"/>
</dbReference>
<dbReference type="Proteomes" id="UP000177629">
    <property type="component" value="Unassembled WGS sequence"/>
</dbReference>
<comment type="similarity">
    <text evidence="1 6">Belongs to the universal ribosomal protein uL5 family.</text>
</comment>
<comment type="caution">
    <text evidence="9">The sequence shown here is derived from an EMBL/GenBank/DDBJ whole genome shotgun (WGS) entry which is preliminary data.</text>
</comment>
<dbReference type="GO" id="GO:0005840">
    <property type="term" value="C:ribosome"/>
    <property type="evidence" value="ECO:0007669"/>
    <property type="project" value="UniProtKB-KW"/>
</dbReference>
<accession>A0A1G2PKY6</accession>
<evidence type="ECO:0000256" key="1">
    <source>
        <dbReference type="ARBA" id="ARBA00008553"/>
    </source>
</evidence>
<dbReference type="GO" id="GO:0003735">
    <property type="term" value="F:structural constituent of ribosome"/>
    <property type="evidence" value="ECO:0007669"/>
    <property type="project" value="InterPro"/>
</dbReference>
<dbReference type="InterPro" id="IPR031310">
    <property type="entry name" value="Ribosomal_uL5_N"/>
</dbReference>
<evidence type="ECO:0000256" key="3">
    <source>
        <dbReference type="ARBA" id="ARBA00023274"/>
    </source>
</evidence>
<dbReference type="SUPFAM" id="SSF55282">
    <property type="entry name" value="RL5-like"/>
    <property type="match status" value="1"/>
</dbReference>
<dbReference type="Pfam" id="PF00281">
    <property type="entry name" value="Ribosomal_L5"/>
    <property type="match status" value="1"/>
</dbReference>
<evidence type="ECO:0000256" key="6">
    <source>
        <dbReference type="RuleBase" id="RU003930"/>
    </source>
</evidence>
<gene>
    <name evidence="9" type="ORF">A2806_04550</name>
</gene>
<evidence type="ECO:0000313" key="9">
    <source>
        <dbReference type="EMBL" id="OHA48933.1"/>
    </source>
</evidence>
<dbReference type="Pfam" id="PF00673">
    <property type="entry name" value="Ribosomal_L5_C"/>
    <property type="match status" value="1"/>
</dbReference>
<dbReference type="InterPro" id="IPR031309">
    <property type="entry name" value="Ribosomal_uL5_C"/>
</dbReference>
<dbReference type="STRING" id="1802362.A2806_04550"/>
<keyword evidence="3 6" id="KW-0687">Ribonucleoprotein</keyword>
<dbReference type="InterPro" id="IPR002132">
    <property type="entry name" value="Ribosomal_uL5"/>
</dbReference>
<evidence type="ECO:0000256" key="2">
    <source>
        <dbReference type="ARBA" id="ARBA00022980"/>
    </source>
</evidence>
<dbReference type="PANTHER" id="PTHR11994">
    <property type="entry name" value="60S RIBOSOMAL PROTEIN L11-RELATED"/>
    <property type="match status" value="1"/>
</dbReference>
<keyword evidence="2 6" id="KW-0689">Ribosomal protein</keyword>
<dbReference type="FunFam" id="3.30.1440.10:FF:000001">
    <property type="entry name" value="50S ribosomal protein L5"/>
    <property type="match status" value="1"/>
</dbReference>
<reference evidence="9 10" key="1">
    <citation type="journal article" date="2016" name="Nat. Commun.">
        <title>Thousands of microbial genomes shed light on interconnected biogeochemical processes in an aquifer system.</title>
        <authorList>
            <person name="Anantharaman K."/>
            <person name="Brown C.T."/>
            <person name="Hug L.A."/>
            <person name="Sharon I."/>
            <person name="Castelle C.J."/>
            <person name="Probst A.J."/>
            <person name="Thomas B.C."/>
            <person name="Singh A."/>
            <person name="Wilkins M.J."/>
            <person name="Karaoz U."/>
            <person name="Brodie E.L."/>
            <person name="Williams K.H."/>
            <person name="Hubbard S.S."/>
            <person name="Banfield J.F."/>
        </authorList>
    </citation>
    <scope>NUCLEOTIDE SEQUENCE [LARGE SCALE GENOMIC DNA]</scope>
</reference>
<dbReference type="EMBL" id="MHSS01000002">
    <property type="protein sequence ID" value="OHA48933.1"/>
    <property type="molecule type" value="Genomic_DNA"/>
</dbReference>
<dbReference type="InterPro" id="IPR022803">
    <property type="entry name" value="Ribosomal_uL5_dom_sf"/>
</dbReference>